<feature type="domain" description="RagB/SusD" evidence="7">
    <location>
        <begin position="367"/>
        <end position="521"/>
    </location>
</feature>
<dbReference type="PROSITE" id="PS51257">
    <property type="entry name" value="PROKAR_LIPOPROTEIN"/>
    <property type="match status" value="1"/>
</dbReference>
<comment type="subcellular location">
    <subcellularLocation>
        <location evidence="1">Cell outer membrane</location>
    </subcellularLocation>
</comment>
<dbReference type="EMBL" id="FONW01000001">
    <property type="protein sequence ID" value="SFE51885.1"/>
    <property type="molecule type" value="Genomic_DNA"/>
</dbReference>
<dbReference type="InterPro" id="IPR033985">
    <property type="entry name" value="SusD-like_N"/>
</dbReference>
<dbReference type="Gene3D" id="1.10.3780.10">
    <property type="entry name" value="SusD-like"/>
    <property type="match status" value="1"/>
</dbReference>
<keyword evidence="3 6" id="KW-0732">Signal</keyword>
<dbReference type="Gene3D" id="1.25.40.390">
    <property type="match status" value="1"/>
</dbReference>
<comment type="similarity">
    <text evidence="2">Belongs to the SusD family.</text>
</comment>
<keyword evidence="5" id="KW-0998">Cell outer membrane</keyword>
<dbReference type="RefSeq" id="WP_093918074.1">
    <property type="nucleotide sequence ID" value="NZ_FONW01000001.1"/>
</dbReference>
<dbReference type="InterPro" id="IPR012944">
    <property type="entry name" value="SusD_RagB_dom"/>
</dbReference>
<dbReference type="Pfam" id="PF14322">
    <property type="entry name" value="SusD-like_3"/>
    <property type="match status" value="1"/>
</dbReference>
<keyword evidence="4" id="KW-0472">Membrane</keyword>
<evidence type="ECO:0000256" key="2">
    <source>
        <dbReference type="ARBA" id="ARBA00006275"/>
    </source>
</evidence>
<gene>
    <name evidence="9" type="ORF">SAMN05216283_101326</name>
</gene>
<evidence type="ECO:0000313" key="10">
    <source>
        <dbReference type="Proteomes" id="UP000198964"/>
    </source>
</evidence>
<dbReference type="Gene3D" id="1.25.40.10">
    <property type="entry name" value="Tetratricopeptide repeat domain"/>
    <property type="match status" value="1"/>
</dbReference>
<accession>A0A1I2B6V2</accession>
<proteinExistence type="inferred from homology"/>
<evidence type="ECO:0000259" key="8">
    <source>
        <dbReference type="Pfam" id="PF14322"/>
    </source>
</evidence>
<feature type="chain" id="PRO_5011692892" evidence="6">
    <location>
        <begin position="26"/>
        <end position="521"/>
    </location>
</feature>
<dbReference type="Proteomes" id="UP000198964">
    <property type="component" value="Unassembled WGS sequence"/>
</dbReference>
<feature type="signal peptide" evidence="6">
    <location>
        <begin position="1"/>
        <end position="25"/>
    </location>
</feature>
<evidence type="ECO:0000256" key="5">
    <source>
        <dbReference type="ARBA" id="ARBA00023237"/>
    </source>
</evidence>
<dbReference type="Pfam" id="PF07980">
    <property type="entry name" value="SusD_RagB"/>
    <property type="match status" value="1"/>
</dbReference>
<keyword evidence="10" id="KW-1185">Reference proteome</keyword>
<evidence type="ECO:0000313" key="9">
    <source>
        <dbReference type="EMBL" id="SFE51885.1"/>
    </source>
</evidence>
<protein>
    <submittedName>
        <fullName evidence="9">Starch-binding associating with outer membrane</fullName>
    </submittedName>
</protein>
<reference evidence="9 10" key="1">
    <citation type="submission" date="2016-10" db="EMBL/GenBank/DDBJ databases">
        <authorList>
            <person name="de Groot N.N."/>
        </authorList>
    </citation>
    <scope>NUCLEOTIDE SEQUENCE [LARGE SCALE GENOMIC DNA]</scope>
    <source>
        <strain evidence="9 10">CGMCC 1.9156</strain>
    </source>
</reference>
<evidence type="ECO:0000256" key="1">
    <source>
        <dbReference type="ARBA" id="ARBA00004442"/>
    </source>
</evidence>
<feature type="domain" description="SusD-like N-terminal" evidence="8">
    <location>
        <begin position="100"/>
        <end position="238"/>
    </location>
</feature>
<evidence type="ECO:0000256" key="6">
    <source>
        <dbReference type="SAM" id="SignalP"/>
    </source>
</evidence>
<dbReference type="GO" id="GO:0009279">
    <property type="term" value="C:cell outer membrane"/>
    <property type="evidence" value="ECO:0007669"/>
    <property type="project" value="UniProtKB-SubCell"/>
</dbReference>
<dbReference type="CDD" id="cd08977">
    <property type="entry name" value="SusD"/>
    <property type="match status" value="1"/>
</dbReference>
<dbReference type="InterPro" id="IPR011990">
    <property type="entry name" value="TPR-like_helical_dom_sf"/>
</dbReference>
<dbReference type="AlphaFoldDB" id="A0A1I2B6V2"/>
<sequence>MNTKNSIKYRAIALVMLLFALGSCVNDLDTLPLDEDLLTADKLTDDASYKGMLAKCYAAFVVGGQTGVDGEPDISSINGGFSSYLRQLWNHQELTTDEAICAWNDGNLRDLHDMDWTASNEFVTAMYYRITLEVAYCNNLISLTKDQDEFKAYNTEARFLRALAYWHLLDMFGTGPFVTEEDPVGSFFFPEQATAQQLFDYIESELKAIENELPAPRTNEYGRADQAAAWMVLSKLYLNAETYTGTPKYTECITYTQKIINGGYSLESNYENLFLADNNLSNNEIIFPLVCDGERTQTWGGMTFLIHSTVGGDMPASDSGIDGGWGGNRTTSSFVNLFDDITGETDSRALIWTEGQNLEIGDIFSFRDGYALRKFRNITSDGVVGSNLSHPDTDFPLFRYADALLMYAEAVVRGGSGGDMGTAVGYINQIRERAYGNADGNITDADLTLDFLLDERGRELYWECHRRTDLRRFGKLAGGDYVWPWKGAVAAGKSVDAKYNVFPIPGADINANPNLTQTTGY</sequence>
<dbReference type="SUPFAM" id="SSF48452">
    <property type="entry name" value="TPR-like"/>
    <property type="match status" value="1"/>
</dbReference>
<dbReference type="STRING" id="655355.SAMN05216283_101326"/>
<evidence type="ECO:0000256" key="4">
    <source>
        <dbReference type="ARBA" id="ARBA00023136"/>
    </source>
</evidence>
<organism evidence="9 10">
    <name type="scientific">Sunxiuqinia elliptica</name>
    <dbReference type="NCBI Taxonomy" id="655355"/>
    <lineage>
        <taxon>Bacteria</taxon>
        <taxon>Pseudomonadati</taxon>
        <taxon>Bacteroidota</taxon>
        <taxon>Bacteroidia</taxon>
        <taxon>Marinilabiliales</taxon>
        <taxon>Prolixibacteraceae</taxon>
        <taxon>Sunxiuqinia</taxon>
    </lineage>
</organism>
<evidence type="ECO:0000256" key="3">
    <source>
        <dbReference type="ARBA" id="ARBA00022729"/>
    </source>
</evidence>
<evidence type="ECO:0000259" key="7">
    <source>
        <dbReference type="Pfam" id="PF07980"/>
    </source>
</evidence>
<name>A0A1I2B6V2_9BACT</name>